<dbReference type="Pfam" id="PF00178">
    <property type="entry name" value="Ets"/>
    <property type="match status" value="1"/>
</dbReference>
<evidence type="ECO:0000313" key="7">
    <source>
        <dbReference type="EMBL" id="CAD5113423.1"/>
    </source>
</evidence>
<comment type="similarity">
    <text evidence="2 5">Belongs to the ETS family.</text>
</comment>
<dbReference type="SMART" id="SM00413">
    <property type="entry name" value="ETS"/>
    <property type="match status" value="1"/>
</dbReference>
<evidence type="ECO:0000256" key="5">
    <source>
        <dbReference type="RuleBase" id="RU004019"/>
    </source>
</evidence>
<dbReference type="InterPro" id="IPR046328">
    <property type="entry name" value="ETS_fam"/>
</dbReference>
<dbReference type="InterPro" id="IPR036390">
    <property type="entry name" value="WH_DNA-bd_sf"/>
</dbReference>
<keyword evidence="3 5" id="KW-0238">DNA-binding</keyword>
<evidence type="ECO:0000259" key="6">
    <source>
        <dbReference type="PROSITE" id="PS50061"/>
    </source>
</evidence>
<organism evidence="7 8">
    <name type="scientific">Dimorphilus gyrociliatus</name>
    <dbReference type="NCBI Taxonomy" id="2664684"/>
    <lineage>
        <taxon>Eukaryota</taxon>
        <taxon>Metazoa</taxon>
        <taxon>Spiralia</taxon>
        <taxon>Lophotrochozoa</taxon>
        <taxon>Annelida</taxon>
        <taxon>Polychaeta</taxon>
        <taxon>Polychaeta incertae sedis</taxon>
        <taxon>Dinophilidae</taxon>
        <taxon>Dimorphilus</taxon>
    </lineage>
</organism>
<evidence type="ECO:0000256" key="4">
    <source>
        <dbReference type="ARBA" id="ARBA00023242"/>
    </source>
</evidence>
<evidence type="ECO:0000256" key="3">
    <source>
        <dbReference type="ARBA" id="ARBA00023125"/>
    </source>
</evidence>
<gene>
    <name evidence="7" type="ORF">DGYR_LOCUS2418</name>
</gene>
<keyword evidence="4 5" id="KW-0539">Nucleus</keyword>
<dbReference type="GO" id="GO:0030154">
    <property type="term" value="P:cell differentiation"/>
    <property type="evidence" value="ECO:0007669"/>
    <property type="project" value="TreeGrafter"/>
</dbReference>
<dbReference type="FunFam" id="1.10.10.10:FF:000343">
    <property type="entry name" value="Ets at 65A, isoform C"/>
    <property type="match status" value="1"/>
</dbReference>
<comment type="subcellular location">
    <subcellularLocation>
        <location evidence="1 5">Nucleus</location>
    </subcellularLocation>
</comment>
<dbReference type="SUPFAM" id="SSF46785">
    <property type="entry name" value="Winged helix' DNA-binding domain"/>
    <property type="match status" value="1"/>
</dbReference>
<evidence type="ECO:0000256" key="2">
    <source>
        <dbReference type="ARBA" id="ARBA00005562"/>
    </source>
</evidence>
<dbReference type="GO" id="GO:0043565">
    <property type="term" value="F:sequence-specific DNA binding"/>
    <property type="evidence" value="ECO:0007669"/>
    <property type="project" value="InterPro"/>
</dbReference>
<proteinExistence type="inferred from homology"/>
<evidence type="ECO:0000256" key="1">
    <source>
        <dbReference type="ARBA" id="ARBA00004123"/>
    </source>
</evidence>
<dbReference type="PANTHER" id="PTHR11849">
    <property type="entry name" value="ETS"/>
    <property type="match status" value="1"/>
</dbReference>
<protein>
    <submittedName>
        <fullName evidence="7">DgyrCDS2593</fullName>
    </submittedName>
</protein>
<dbReference type="InterPro" id="IPR036388">
    <property type="entry name" value="WH-like_DNA-bd_sf"/>
</dbReference>
<reference evidence="7 8" key="1">
    <citation type="submission" date="2020-08" db="EMBL/GenBank/DDBJ databases">
        <authorList>
            <person name="Hejnol A."/>
        </authorList>
    </citation>
    <scope>NUCLEOTIDE SEQUENCE [LARGE SCALE GENOMIC DNA]</scope>
</reference>
<dbReference type="AlphaFoldDB" id="A0A7I8VB65"/>
<name>A0A7I8VB65_9ANNE</name>
<comment type="caution">
    <text evidence="7">The sequence shown here is derived from an EMBL/GenBank/DDBJ whole genome shotgun (WGS) entry which is preliminary data.</text>
</comment>
<sequence length="262" mass="30682">MDKWSTNYVQQNRMLSFIDTTNETTNNPLYRNWPPTNDFAQQRSMAFNNSSTETILNSFPSGYPCIRPNVGGIDEANKWNTQQSMSYRNSNTNTFCNYSPTSTPYSHVSIKREPTWFQDNHHDFKPTDPYVLFGPLSARLSSSGSGQIQLWQFLLELLSHKENQTCITWEGTSGEFKLVDPDEVARRWGAKKSKPNMNYDKLSRALRYYYDKNIMTKVHGKRYAYRFHFLELTKSLQQAHDVFNPQNSSHFIPANYYCQTYY</sequence>
<dbReference type="OrthoDB" id="10067219at2759"/>
<dbReference type="PROSITE" id="PS50061">
    <property type="entry name" value="ETS_DOMAIN_3"/>
    <property type="match status" value="1"/>
</dbReference>
<dbReference type="PRINTS" id="PR00454">
    <property type="entry name" value="ETSDOMAIN"/>
</dbReference>
<dbReference type="GO" id="GO:0005634">
    <property type="term" value="C:nucleus"/>
    <property type="evidence" value="ECO:0007669"/>
    <property type="project" value="UniProtKB-SubCell"/>
</dbReference>
<dbReference type="PROSITE" id="PS00346">
    <property type="entry name" value="ETS_DOMAIN_2"/>
    <property type="match status" value="1"/>
</dbReference>
<dbReference type="EMBL" id="CAJFCJ010000003">
    <property type="protein sequence ID" value="CAD5113423.1"/>
    <property type="molecule type" value="Genomic_DNA"/>
</dbReference>
<accession>A0A7I8VB65</accession>
<dbReference type="GO" id="GO:0000981">
    <property type="term" value="F:DNA-binding transcription factor activity, RNA polymerase II-specific"/>
    <property type="evidence" value="ECO:0007669"/>
    <property type="project" value="TreeGrafter"/>
</dbReference>
<dbReference type="Gene3D" id="1.10.10.10">
    <property type="entry name" value="Winged helix-like DNA-binding domain superfamily/Winged helix DNA-binding domain"/>
    <property type="match status" value="1"/>
</dbReference>
<keyword evidence="8" id="KW-1185">Reference proteome</keyword>
<dbReference type="Proteomes" id="UP000549394">
    <property type="component" value="Unassembled WGS sequence"/>
</dbReference>
<dbReference type="PANTHER" id="PTHR11849:SF304">
    <property type="entry name" value="DNA-BINDING PROTEIN D-ETS-3"/>
    <property type="match status" value="1"/>
</dbReference>
<evidence type="ECO:0000313" key="8">
    <source>
        <dbReference type="Proteomes" id="UP000549394"/>
    </source>
</evidence>
<dbReference type="InterPro" id="IPR000418">
    <property type="entry name" value="Ets_dom"/>
</dbReference>
<feature type="domain" description="ETS" evidence="6">
    <location>
        <begin position="148"/>
        <end position="228"/>
    </location>
</feature>
<dbReference type="PROSITE" id="PS00345">
    <property type="entry name" value="ETS_DOMAIN_1"/>
    <property type="match status" value="1"/>
</dbReference>